<keyword evidence="2" id="KW-0812">Transmembrane</keyword>
<feature type="transmembrane region" description="Helical" evidence="2">
    <location>
        <begin position="131"/>
        <end position="148"/>
    </location>
</feature>
<keyword evidence="4" id="KW-1185">Reference proteome</keyword>
<feature type="transmembrane region" description="Helical" evidence="2">
    <location>
        <begin position="586"/>
        <end position="604"/>
    </location>
</feature>
<dbReference type="PIRSF" id="PIRSF035905">
    <property type="entry name" value="UCP035905_mp"/>
    <property type="match status" value="1"/>
</dbReference>
<dbReference type="InterPro" id="IPR019286">
    <property type="entry name" value="DUF2339_TM"/>
</dbReference>
<feature type="transmembrane region" description="Helical" evidence="2">
    <location>
        <begin position="876"/>
        <end position="893"/>
    </location>
</feature>
<feature type="transmembrane region" description="Helical" evidence="2">
    <location>
        <begin position="350"/>
        <end position="370"/>
    </location>
</feature>
<gene>
    <name evidence="3" type="ORF">ABUE31_11950</name>
</gene>
<keyword evidence="2" id="KW-1133">Transmembrane helix</keyword>
<dbReference type="PANTHER" id="PTHR38434">
    <property type="entry name" value="BLL2549 PROTEIN"/>
    <property type="match status" value="1"/>
</dbReference>
<comment type="caution">
    <text evidence="3">The sequence shown here is derived from an EMBL/GenBank/DDBJ whole genome shotgun (WGS) entry which is preliminary data.</text>
</comment>
<evidence type="ECO:0000313" key="3">
    <source>
        <dbReference type="EMBL" id="MEW9806698.1"/>
    </source>
</evidence>
<feature type="transmembrane region" description="Helical" evidence="2">
    <location>
        <begin position="534"/>
        <end position="555"/>
    </location>
</feature>
<dbReference type="Proteomes" id="UP001556196">
    <property type="component" value="Unassembled WGS sequence"/>
</dbReference>
<dbReference type="InterPro" id="IPR014600">
    <property type="entry name" value="UCP035905_mem"/>
</dbReference>
<feature type="transmembrane region" description="Helical" evidence="2">
    <location>
        <begin position="712"/>
        <end position="731"/>
    </location>
</feature>
<reference evidence="3 4" key="1">
    <citation type="submission" date="2024-06" db="EMBL/GenBank/DDBJ databases">
        <authorList>
            <person name="Tuo L."/>
        </authorList>
    </citation>
    <scope>NUCLEOTIDE SEQUENCE [LARGE SCALE GENOMIC DNA]</scope>
    <source>
        <strain evidence="3 4">ZMM04-5</strain>
    </source>
</reference>
<evidence type="ECO:0000313" key="4">
    <source>
        <dbReference type="Proteomes" id="UP001556196"/>
    </source>
</evidence>
<feature type="transmembrane region" description="Helical" evidence="2">
    <location>
        <begin position="195"/>
        <end position="216"/>
    </location>
</feature>
<proteinExistence type="predicted"/>
<feature type="transmembrane region" description="Helical" evidence="2">
    <location>
        <begin position="821"/>
        <end position="839"/>
    </location>
</feature>
<feature type="transmembrane region" description="Helical" evidence="2">
    <location>
        <begin position="479"/>
        <end position="500"/>
    </location>
</feature>
<feature type="transmembrane region" description="Helical" evidence="2">
    <location>
        <begin position="561"/>
        <end position="579"/>
    </location>
</feature>
<feature type="transmembrane region" description="Helical" evidence="2">
    <location>
        <begin position="297"/>
        <end position="315"/>
    </location>
</feature>
<feature type="transmembrane region" description="Helical" evidence="2">
    <location>
        <begin position="751"/>
        <end position="773"/>
    </location>
</feature>
<dbReference type="RefSeq" id="WP_367723828.1">
    <property type="nucleotide sequence ID" value="NZ_JBFOCI010000003.1"/>
</dbReference>
<feature type="transmembrane region" description="Helical" evidence="2">
    <location>
        <begin position="619"/>
        <end position="639"/>
    </location>
</feature>
<dbReference type="EMBL" id="JBFOCI010000003">
    <property type="protein sequence ID" value="MEW9806698.1"/>
    <property type="molecule type" value="Genomic_DNA"/>
</dbReference>
<feature type="transmembrane region" description="Helical" evidence="2">
    <location>
        <begin position="403"/>
        <end position="426"/>
    </location>
</feature>
<feature type="transmembrane region" description="Helical" evidence="2">
    <location>
        <begin position="155"/>
        <end position="175"/>
    </location>
</feature>
<dbReference type="PANTHER" id="PTHR38434:SF1">
    <property type="entry name" value="BLL2549 PROTEIN"/>
    <property type="match status" value="1"/>
</dbReference>
<feature type="transmembrane region" description="Helical" evidence="2">
    <location>
        <begin position="271"/>
        <end position="290"/>
    </location>
</feature>
<feature type="transmembrane region" description="Helical" evidence="2">
    <location>
        <begin position="780"/>
        <end position="801"/>
    </location>
</feature>
<dbReference type="Pfam" id="PF10101">
    <property type="entry name" value="DUF2339"/>
    <property type="match status" value="2"/>
</dbReference>
<evidence type="ECO:0000256" key="1">
    <source>
        <dbReference type="SAM" id="MobiDB-lite"/>
    </source>
</evidence>
<feature type="transmembrane region" description="Helical" evidence="2">
    <location>
        <begin position="689"/>
        <end position="705"/>
    </location>
</feature>
<feature type="transmembrane region" description="Helical" evidence="2">
    <location>
        <begin position="446"/>
        <end position="467"/>
    </location>
</feature>
<feature type="transmembrane region" description="Helical" evidence="2">
    <location>
        <begin position="506"/>
        <end position="527"/>
    </location>
</feature>
<feature type="transmembrane region" description="Helical" evidence="2">
    <location>
        <begin position="376"/>
        <end position="396"/>
    </location>
</feature>
<keyword evidence="2" id="KW-0472">Membrane</keyword>
<feature type="region of interest" description="Disordered" evidence="1">
    <location>
        <begin position="71"/>
        <end position="110"/>
    </location>
</feature>
<sequence>MIDGLIGIVAFIALVVVVARQNSRIGLLEREIGALRSFVLANPPAAVAKAEDEAAAAETVAAEVAPVETPAAEAAADTAETPEQAGPWAAAAMSAPAEEQSAADSRAEPDAVAVRPAASTPDIETALGTRWAIWVGGLALALGGLFLVRYSIEAGIFGPGARLTMAGLLGLLLAGGGEFVRRRGFKVPLEGAAGAYVPGVLTAAGAFTLFGAVYAAHGIYGFLGPAAAFLLLGVIGVATIAAALVHGQALAGLGLLGSMMTPALVSSQSPSAWTLFGYLAIVLVANTAIARLRSWDVLAAAGFACTGLWTLAYLFDSPSVDMIAVVAISVVTLGALALVWLRPGGEGDQAAWPAVVPAVFVALTAAVLMSAPEYQVLGGAAYGSALIFGMIVVAFYRPGAVSLLHAAGVATVLVNVKLALTGSFTLQLPGGDLSFEGFEASPFAAVLGQAGLVLAVLFLVDGIWGAWRAIASAPARAAAWTGWAVLVPLVVLASQWIAFGDLDRDLGYALAAVILTAAFVACGEILARRESPPLTGGLAVSFAFIGACVAAVLALHMSFGPLWTTVLTGALAVVPAVATRIRAYPVLGWLCVLVVVVVVGRIAVDPTIVGASLLGRTPVFNALLPGYLIPALAFAFAAWQLSRTTGGRPRLIMEAAAVLLALLTVAMLVRHAMNGGVINSGAPTLAEQAVYTLIALGAGAILVALDMRSPSSVLRIGSLVAGVASAAFVAFQHFLFLNPLITDESTGRIPVFNLLFLAYLLPGIAAGALAVYARGRRPRWYSAMLGLLAALLFFAYATLSIRRLFQGEHIAYWTGMSQLETYAYSALWLVMGVGLLVAGVRRRSQVLRIASAALIAVAVAKVFIFDMSELEGVLRALSFIGLGAVLIGIGLFYQKLLARSASAERAPDP</sequence>
<organism evidence="3 4">
    <name type="scientific">Mesorhizobium marinum</name>
    <dbReference type="NCBI Taxonomy" id="3228790"/>
    <lineage>
        <taxon>Bacteria</taxon>
        <taxon>Pseudomonadati</taxon>
        <taxon>Pseudomonadota</taxon>
        <taxon>Alphaproteobacteria</taxon>
        <taxon>Hyphomicrobiales</taxon>
        <taxon>Phyllobacteriaceae</taxon>
        <taxon>Mesorhizobium</taxon>
    </lineage>
</organism>
<feature type="compositionally biased region" description="Low complexity" evidence="1">
    <location>
        <begin position="71"/>
        <end position="103"/>
    </location>
</feature>
<feature type="transmembrane region" description="Helical" evidence="2">
    <location>
        <begin position="321"/>
        <end position="341"/>
    </location>
</feature>
<accession>A0ABV3R0E0</accession>
<protein>
    <submittedName>
        <fullName evidence="3">DUF2339 domain-containing protein</fullName>
    </submittedName>
</protein>
<feature type="transmembrane region" description="Helical" evidence="2">
    <location>
        <begin position="651"/>
        <end position="669"/>
    </location>
</feature>
<feature type="transmembrane region" description="Helical" evidence="2">
    <location>
        <begin position="846"/>
        <end position="864"/>
    </location>
</feature>
<evidence type="ECO:0000256" key="2">
    <source>
        <dbReference type="SAM" id="Phobius"/>
    </source>
</evidence>
<name>A0ABV3R0E0_9HYPH</name>
<feature type="transmembrane region" description="Helical" evidence="2">
    <location>
        <begin position="228"/>
        <end position="251"/>
    </location>
</feature>